<evidence type="ECO:0000313" key="3">
    <source>
        <dbReference type="Proteomes" id="UP000243024"/>
    </source>
</evidence>
<dbReference type="SUPFAM" id="SSF46458">
    <property type="entry name" value="Globin-like"/>
    <property type="match status" value="1"/>
</dbReference>
<evidence type="ECO:0000259" key="1">
    <source>
        <dbReference type="Pfam" id="PF11563"/>
    </source>
</evidence>
<reference evidence="2 3" key="1">
    <citation type="submission" date="2015-09" db="EMBL/GenBank/DDBJ databases">
        <title>Draft genome sequence of Hydrogenibacillus schlegelii DSM 2000.</title>
        <authorList>
            <person name="Hemp J."/>
        </authorList>
    </citation>
    <scope>NUCLEOTIDE SEQUENCE [LARGE SCALE GENOMIC DNA]</scope>
    <source>
        <strain evidence="2 3">MA 48</strain>
    </source>
</reference>
<dbReference type="EMBL" id="JXBB01000063">
    <property type="protein sequence ID" value="OAR03303.1"/>
    <property type="molecule type" value="Genomic_DNA"/>
</dbReference>
<dbReference type="InterPro" id="IPR012102">
    <property type="entry name" value="Protoglobin"/>
</dbReference>
<dbReference type="RefSeq" id="WP_066203427.1">
    <property type="nucleotide sequence ID" value="NZ_CBCSAS010000006.1"/>
</dbReference>
<dbReference type="InterPro" id="IPR012292">
    <property type="entry name" value="Globin/Proto"/>
</dbReference>
<sequence length="193" mass="22682">MTIPGYMMGSPTLPPAPLKPEEIEEIKKTLTLTDDDLRFLRMSLPIVEAHADEILDVWYGFVGSHPHLLYYFSRRDGTPNETYLARVRQRFKQWIIDTAQAEYDDAWLRYQFEIGRRHHRTGKNKTDGVDSVPHIHFRHLFALAIPVLHTLKPFLARGSHDTETVERIFQAWQKAVLFQLILWSYPYVKEGDY</sequence>
<proteinExistence type="predicted"/>
<dbReference type="Gene3D" id="1.10.490.10">
    <property type="entry name" value="Globins"/>
    <property type="match status" value="1"/>
</dbReference>
<dbReference type="OrthoDB" id="9780134at2"/>
<dbReference type="InterPro" id="IPR044398">
    <property type="entry name" value="Globin-sensor_dom"/>
</dbReference>
<dbReference type="GO" id="GO:0020037">
    <property type="term" value="F:heme binding"/>
    <property type="evidence" value="ECO:0007669"/>
    <property type="project" value="InterPro"/>
</dbReference>
<dbReference type="AlphaFoldDB" id="A0A132N9Y3"/>
<keyword evidence="3" id="KW-1185">Reference proteome</keyword>
<comment type="caution">
    <text evidence="2">The sequence shown here is derived from an EMBL/GenBank/DDBJ whole genome shotgun (WGS) entry which is preliminary data.</text>
</comment>
<feature type="domain" description="Globin-sensor" evidence="1">
    <location>
        <begin position="21"/>
        <end position="192"/>
    </location>
</feature>
<dbReference type="Proteomes" id="UP000243024">
    <property type="component" value="Unassembled WGS sequence"/>
</dbReference>
<dbReference type="CDD" id="cd12124">
    <property type="entry name" value="Pgbs"/>
    <property type="match status" value="1"/>
</dbReference>
<gene>
    <name evidence="2" type="ORF">SA87_03860</name>
</gene>
<name>A0A132N9Y3_HYDSH</name>
<organism evidence="2 3">
    <name type="scientific">Hydrogenibacillus schlegelii</name>
    <name type="common">Bacillus schlegelii</name>
    <dbReference type="NCBI Taxonomy" id="1484"/>
    <lineage>
        <taxon>Bacteria</taxon>
        <taxon>Bacillati</taxon>
        <taxon>Bacillota</taxon>
        <taxon>Bacilli</taxon>
        <taxon>Bacillales</taxon>
        <taxon>Bacillales Family X. Incertae Sedis</taxon>
        <taxon>Hydrogenibacillus</taxon>
    </lineage>
</organism>
<dbReference type="Pfam" id="PF11563">
    <property type="entry name" value="Protoglobin"/>
    <property type="match status" value="1"/>
</dbReference>
<accession>A0A132N9Y3</accession>
<evidence type="ECO:0000313" key="2">
    <source>
        <dbReference type="EMBL" id="OAR03303.1"/>
    </source>
</evidence>
<protein>
    <submittedName>
        <fullName evidence="2">Protogloblin ApPgb</fullName>
    </submittedName>
</protein>
<dbReference type="InterPro" id="IPR009050">
    <property type="entry name" value="Globin-like_sf"/>
</dbReference>
<dbReference type="GO" id="GO:0019825">
    <property type="term" value="F:oxygen binding"/>
    <property type="evidence" value="ECO:0007669"/>
    <property type="project" value="InterPro"/>
</dbReference>